<keyword evidence="3" id="KW-1185">Reference proteome</keyword>
<dbReference type="Proteomes" id="UP000187609">
    <property type="component" value="Unassembled WGS sequence"/>
</dbReference>
<feature type="compositionally biased region" description="Basic residues" evidence="1">
    <location>
        <begin position="618"/>
        <end position="629"/>
    </location>
</feature>
<evidence type="ECO:0000313" key="2">
    <source>
        <dbReference type="EMBL" id="OIT01415.1"/>
    </source>
</evidence>
<reference evidence="2" key="1">
    <citation type="submission" date="2016-11" db="EMBL/GenBank/DDBJ databases">
        <title>The genome of Nicotiana attenuata.</title>
        <authorList>
            <person name="Xu S."/>
            <person name="Brockmoeller T."/>
            <person name="Gaquerel E."/>
            <person name="Navarro A."/>
            <person name="Kuhl H."/>
            <person name="Gase K."/>
            <person name="Ling Z."/>
            <person name="Zhou W."/>
            <person name="Kreitzer C."/>
            <person name="Stanke M."/>
            <person name="Tang H."/>
            <person name="Lyons E."/>
            <person name="Pandey P."/>
            <person name="Pandey S.P."/>
            <person name="Timmermann B."/>
            <person name="Baldwin I.T."/>
        </authorList>
    </citation>
    <scope>NUCLEOTIDE SEQUENCE [LARGE SCALE GENOMIC DNA]</scope>
    <source>
        <strain evidence="2">UT</strain>
    </source>
</reference>
<dbReference type="Gramene" id="OIT01415">
    <property type="protein sequence ID" value="OIT01415"/>
    <property type="gene ID" value="A4A49_13735"/>
</dbReference>
<comment type="caution">
    <text evidence="2">The sequence shown here is derived from an EMBL/GenBank/DDBJ whole genome shotgun (WGS) entry which is preliminary data.</text>
</comment>
<accession>A0A1J6IUN7</accession>
<evidence type="ECO:0000256" key="1">
    <source>
        <dbReference type="SAM" id="MobiDB-lite"/>
    </source>
</evidence>
<sequence length="640" mass="73024">MVDSSETVVILDRFTGGNPAGWICQAEWYFNFRHIPKDYWLSLASFYLGGDALAWFDWLYRNEQFFDWKHFTEKLVMRFQKRTFADSVERLAYLSQTRFDYVHFEISVPPKTQRPAYAPLSNSLNSSDVFDLSPTADLEAKLSSDDNAPKPPIEIPDEEATAIASSVVQLFDESYERYIAATSLDNAEFFLEPEPIPDLYLDKVFMENEDGIPTSAMHSDTLVPEVVHGKSNGGVEHDEGFLSIWTDNMVSVLQFAFQMKVYSLCKGCSNIVVADFKRILRKSACPIDTMFSDQYIWNRFPFNPTAMDLCVWDPGISYMFLALTGSTENVEELLLLGCTCKFPFSNFMTKVWDPGEPWCVTAYILQSNSSLEFLILLLALHDDYKVQHLELDISEKFLLKDIDAFGSNLTATCFNKRLGVRYYSVPTFHLKSVSATFGLVPESLDVGAKWHGKTGELQCMWSNINMWIIVPRHSSHEQQQLVARVLAFLMPRVIFKHTKEGIDSSVVWLELGEKQDYSRTKVAHVMHSVIKGKFELEEIYNFYQDNLLTEDVWLLDTQLSLSSLSLMLSLLLYSNLEDKVLIEDGGNVMMDEEFGLKDGIGPPEDARIGPPEDARIGPTRKSKRTKRPPQRLSGFIWDPG</sequence>
<protein>
    <submittedName>
        <fullName evidence="2">Villin-3</fullName>
    </submittedName>
</protein>
<feature type="compositionally biased region" description="Basic and acidic residues" evidence="1">
    <location>
        <begin position="604"/>
        <end position="615"/>
    </location>
</feature>
<name>A0A1J6IUN7_NICAT</name>
<evidence type="ECO:0000313" key="3">
    <source>
        <dbReference type="Proteomes" id="UP000187609"/>
    </source>
</evidence>
<dbReference type="STRING" id="49451.A0A1J6IUN7"/>
<feature type="region of interest" description="Disordered" evidence="1">
    <location>
        <begin position="596"/>
        <end position="640"/>
    </location>
</feature>
<dbReference type="AlphaFoldDB" id="A0A1J6IUN7"/>
<dbReference type="EMBL" id="MJEQ01037189">
    <property type="protein sequence ID" value="OIT01415.1"/>
    <property type="molecule type" value="Genomic_DNA"/>
</dbReference>
<gene>
    <name evidence="2" type="primary">VLN3_1</name>
    <name evidence="2" type="ORF">A4A49_13735</name>
</gene>
<organism evidence="2 3">
    <name type="scientific">Nicotiana attenuata</name>
    <name type="common">Coyote tobacco</name>
    <dbReference type="NCBI Taxonomy" id="49451"/>
    <lineage>
        <taxon>Eukaryota</taxon>
        <taxon>Viridiplantae</taxon>
        <taxon>Streptophyta</taxon>
        <taxon>Embryophyta</taxon>
        <taxon>Tracheophyta</taxon>
        <taxon>Spermatophyta</taxon>
        <taxon>Magnoliopsida</taxon>
        <taxon>eudicotyledons</taxon>
        <taxon>Gunneridae</taxon>
        <taxon>Pentapetalae</taxon>
        <taxon>asterids</taxon>
        <taxon>lamiids</taxon>
        <taxon>Solanales</taxon>
        <taxon>Solanaceae</taxon>
        <taxon>Nicotianoideae</taxon>
        <taxon>Nicotianeae</taxon>
        <taxon>Nicotiana</taxon>
    </lineage>
</organism>
<proteinExistence type="predicted"/>